<gene>
    <name evidence="3" type="ordered locus">Mlg_0153</name>
</gene>
<feature type="region of interest" description="Disordered" evidence="1">
    <location>
        <begin position="27"/>
        <end position="48"/>
    </location>
</feature>
<organism evidence="3 4">
    <name type="scientific">Alkalilimnicola ehrlichii (strain ATCC BAA-1101 / DSM 17681 / MLHE-1)</name>
    <dbReference type="NCBI Taxonomy" id="187272"/>
    <lineage>
        <taxon>Bacteria</taxon>
        <taxon>Pseudomonadati</taxon>
        <taxon>Pseudomonadota</taxon>
        <taxon>Gammaproteobacteria</taxon>
        <taxon>Chromatiales</taxon>
        <taxon>Ectothiorhodospiraceae</taxon>
        <taxon>Alkalilimnicola</taxon>
    </lineage>
</organism>
<keyword evidence="2" id="KW-0732">Signal</keyword>
<dbReference type="EMBL" id="CP000453">
    <property type="protein sequence ID" value="ABI55508.1"/>
    <property type="molecule type" value="Genomic_DNA"/>
</dbReference>
<feature type="signal peptide" evidence="2">
    <location>
        <begin position="1"/>
        <end position="21"/>
    </location>
</feature>
<evidence type="ECO:0008006" key="5">
    <source>
        <dbReference type="Google" id="ProtNLM"/>
    </source>
</evidence>
<accession>Q0ACC9</accession>
<feature type="compositionally biased region" description="Acidic residues" evidence="1">
    <location>
        <begin position="30"/>
        <end position="42"/>
    </location>
</feature>
<evidence type="ECO:0000256" key="2">
    <source>
        <dbReference type="SAM" id="SignalP"/>
    </source>
</evidence>
<sequence length="462" mass="51570">MLSCVILALLLAVLLTAPAAAEDVLIFGEPDPDEPEPPEAEAAEMPSPWDTRIERGLLELGQLAANRRTADFSHHGRAEFRAGRTLAGDWELRLGARLDGHWQGGGERSGVSRLDADYAENWLRYRGRDWRLTVGTQRVLWGRVDEIPPTDRLSTKDLTRFALDEMVDRRRTNPAVRLEFYQAGWAVDLLFLPLFRPAELPDRDSVWHPVDRERGRLFGLPADPALAPFIRDARIDDDVSGDGDGGGGVRLSRGGAGADFALTLQRARHSQPHYRVDDATRAALLGAGPPPDRPTLHAEHPRTWVVGGDLATELGAWTLRAEAAWLSDVPVTRADDLRQRTVAGFDWVLGVEGFPGDRDFRTTLQVAGQHLDGAGGVLEAREAYYLTGELENPFADHQWRARVRFSAGLDRRDVYLNPELAWIGFEPHEFYAGLHWLDGRDDTAGGFYRDNRMLVLGWRGQF</sequence>
<name>Q0ACC9_ALKEH</name>
<evidence type="ECO:0000313" key="4">
    <source>
        <dbReference type="Proteomes" id="UP000001962"/>
    </source>
</evidence>
<evidence type="ECO:0000313" key="3">
    <source>
        <dbReference type="EMBL" id="ABI55508.1"/>
    </source>
</evidence>
<proteinExistence type="predicted"/>
<reference evidence="4" key="1">
    <citation type="submission" date="2006-08" db="EMBL/GenBank/DDBJ databases">
        <title>Complete sequence of Alkalilimnicola ehrilichei MLHE-1.</title>
        <authorList>
            <person name="Copeland A."/>
            <person name="Lucas S."/>
            <person name="Lapidus A."/>
            <person name="Barry K."/>
            <person name="Detter J.C."/>
            <person name="Glavina del Rio T."/>
            <person name="Hammon N."/>
            <person name="Israni S."/>
            <person name="Dalin E."/>
            <person name="Tice H."/>
            <person name="Pitluck S."/>
            <person name="Sims D."/>
            <person name="Brettin T."/>
            <person name="Bruce D."/>
            <person name="Han C."/>
            <person name="Tapia R."/>
            <person name="Gilna P."/>
            <person name="Schmutz J."/>
            <person name="Larimer F."/>
            <person name="Land M."/>
            <person name="Hauser L."/>
            <person name="Kyrpides N."/>
            <person name="Mikhailova N."/>
            <person name="Oremland R.S."/>
            <person name="Hoeft S.E."/>
            <person name="Switzer-Blum J."/>
            <person name="Kulp T."/>
            <person name="King G."/>
            <person name="Tabita R."/>
            <person name="Witte B."/>
            <person name="Santini J.M."/>
            <person name="Basu P."/>
            <person name="Hollibaugh J.T."/>
            <person name="Xie G."/>
            <person name="Stolz J.F."/>
            <person name="Richardson P."/>
        </authorList>
    </citation>
    <scope>NUCLEOTIDE SEQUENCE [LARGE SCALE GENOMIC DNA]</scope>
    <source>
        <strain evidence="4">ATCC BAA-1101 / DSM 17681 / MLHE-1</strain>
    </source>
</reference>
<dbReference type="KEGG" id="aeh:Mlg_0153"/>
<dbReference type="HOGENOM" id="CLU_591616_0_0_6"/>
<dbReference type="AlphaFoldDB" id="Q0ACC9"/>
<keyword evidence="4" id="KW-1185">Reference proteome</keyword>
<dbReference type="Proteomes" id="UP000001962">
    <property type="component" value="Chromosome"/>
</dbReference>
<evidence type="ECO:0000256" key="1">
    <source>
        <dbReference type="SAM" id="MobiDB-lite"/>
    </source>
</evidence>
<feature type="chain" id="PRO_5004167941" description="Phosphate-selective porin O and P" evidence="2">
    <location>
        <begin position="22"/>
        <end position="462"/>
    </location>
</feature>
<protein>
    <recommendedName>
        <fullName evidence="5">Phosphate-selective porin O and P</fullName>
    </recommendedName>
</protein>
<dbReference type="eggNOG" id="ENOG502Z99P">
    <property type="taxonomic scope" value="Bacteria"/>
</dbReference>